<sequence>MAATPTLMAAAPSTDEKNASAPPPAPRGPLARRWLLNLVLLIVVGGIGVFAWYRGAQPPAQSKPRLTELRAEAVQTIEITRLQQPSVRLERGDGGWRLTAPIVARADTFAVNALLRLLQAPVDGDIAPSDKNLARYGLEPPQLSVRFDTAEINFGERHPLQDQQYVKHGPVVQLISGQYFVQAAVRYTNLIDSRLIEPGRKLVSLKLPDFTLTLQDGNWKREPEITQLSSDRINAFVDEWRHARALQVRVPAAKKIEQTVVIAFETPDGSKSELQIGVLARQPELVLYRSDENLEFHFPADTAERLLHLKAEATAAKAEPEDRKLKTGE</sequence>
<comment type="caution">
    <text evidence="4">The sequence shown here is derived from an EMBL/GenBank/DDBJ whole genome shotgun (WGS) entry which is preliminary data.</text>
</comment>
<evidence type="ECO:0000313" key="4">
    <source>
        <dbReference type="EMBL" id="OGI70093.1"/>
    </source>
</evidence>
<keyword evidence="2" id="KW-0812">Transmembrane</keyword>
<dbReference type="Pfam" id="PF14238">
    <property type="entry name" value="DUF4340"/>
    <property type="match status" value="1"/>
</dbReference>
<reference evidence="4 5" key="1">
    <citation type="journal article" date="2016" name="Nat. Commun.">
        <title>Thousands of microbial genomes shed light on interconnected biogeochemical processes in an aquifer system.</title>
        <authorList>
            <person name="Anantharaman K."/>
            <person name="Brown C.T."/>
            <person name="Hug L.A."/>
            <person name="Sharon I."/>
            <person name="Castelle C.J."/>
            <person name="Probst A.J."/>
            <person name="Thomas B.C."/>
            <person name="Singh A."/>
            <person name="Wilkins M.J."/>
            <person name="Karaoz U."/>
            <person name="Brodie E.L."/>
            <person name="Williams K.H."/>
            <person name="Hubbard S.S."/>
            <person name="Banfield J.F."/>
        </authorList>
    </citation>
    <scope>NUCLEOTIDE SEQUENCE [LARGE SCALE GENOMIC DNA]</scope>
</reference>
<feature type="domain" description="DUF4340" evidence="3">
    <location>
        <begin position="96"/>
        <end position="251"/>
    </location>
</feature>
<feature type="region of interest" description="Disordered" evidence="1">
    <location>
        <begin position="1"/>
        <end position="26"/>
    </location>
</feature>
<proteinExistence type="predicted"/>
<feature type="compositionally biased region" description="Low complexity" evidence="1">
    <location>
        <begin position="1"/>
        <end position="12"/>
    </location>
</feature>
<dbReference type="InterPro" id="IPR025641">
    <property type="entry name" value="DUF4340"/>
</dbReference>
<keyword evidence="2" id="KW-0472">Membrane</keyword>
<protein>
    <recommendedName>
        <fullName evidence="3">DUF4340 domain-containing protein</fullName>
    </recommendedName>
</protein>
<evidence type="ECO:0000313" key="5">
    <source>
        <dbReference type="Proteomes" id="UP000179076"/>
    </source>
</evidence>
<feature type="transmembrane region" description="Helical" evidence="2">
    <location>
        <begin position="34"/>
        <end position="53"/>
    </location>
</feature>
<name>A0A1F6VKD0_9PROT</name>
<dbReference type="EMBL" id="MFSP01000007">
    <property type="protein sequence ID" value="OGI70093.1"/>
    <property type="molecule type" value="Genomic_DNA"/>
</dbReference>
<keyword evidence="2" id="KW-1133">Transmembrane helix</keyword>
<dbReference type="AlphaFoldDB" id="A0A1F6VKD0"/>
<evidence type="ECO:0000259" key="3">
    <source>
        <dbReference type="Pfam" id="PF14238"/>
    </source>
</evidence>
<dbReference type="Proteomes" id="UP000179076">
    <property type="component" value="Unassembled WGS sequence"/>
</dbReference>
<gene>
    <name evidence="4" type="ORF">A2W18_12585</name>
</gene>
<organism evidence="4 5">
    <name type="scientific">Candidatus Muproteobacteria bacterium RBG_16_60_9</name>
    <dbReference type="NCBI Taxonomy" id="1817755"/>
    <lineage>
        <taxon>Bacteria</taxon>
        <taxon>Pseudomonadati</taxon>
        <taxon>Pseudomonadota</taxon>
        <taxon>Candidatus Muproteobacteria</taxon>
    </lineage>
</organism>
<evidence type="ECO:0000256" key="2">
    <source>
        <dbReference type="SAM" id="Phobius"/>
    </source>
</evidence>
<accession>A0A1F6VKD0</accession>
<evidence type="ECO:0000256" key="1">
    <source>
        <dbReference type="SAM" id="MobiDB-lite"/>
    </source>
</evidence>